<dbReference type="Proteomes" id="UP001497644">
    <property type="component" value="Chromosome 2"/>
</dbReference>
<organism evidence="1 2">
    <name type="scientific">Lasius platythorax</name>
    <dbReference type="NCBI Taxonomy" id="488582"/>
    <lineage>
        <taxon>Eukaryota</taxon>
        <taxon>Metazoa</taxon>
        <taxon>Ecdysozoa</taxon>
        <taxon>Arthropoda</taxon>
        <taxon>Hexapoda</taxon>
        <taxon>Insecta</taxon>
        <taxon>Pterygota</taxon>
        <taxon>Neoptera</taxon>
        <taxon>Endopterygota</taxon>
        <taxon>Hymenoptera</taxon>
        <taxon>Apocrita</taxon>
        <taxon>Aculeata</taxon>
        <taxon>Formicoidea</taxon>
        <taxon>Formicidae</taxon>
        <taxon>Formicinae</taxon>
        <taxon>Lasius</taxon>
        <taxon>Lasius</taxon>
    </lineage>
</organism>
<evidence type="ECO:0000313" key="1">
    <source>
        <dbReference type="EMBL" id="CAL1680868.1"/>
    </source>
</evidence>
<proteinExistence type="predicted"/>
<gene>
    <name evidence="1" type="ORF">LPLAT_LOCUS6817</name>
</gene>
<dbReference type="EMBL" id="OZ034825">
    <property type="protein sequence ID" value="CAL1680868.1"/>
    <property type="molecule type" value="Genomic_DNA"/>
</dbReference>
<accession>A0AAV2NLC6</accession>
<evidence type="ECO:0008006" key="3">
    <source>
        <dbReference type="Google" id="ProtNLM"/>
    </source>
</evidence>
<keyword evidence="2" id="KW-1185">Reference proteome</keyword>
<evidence type="ECO:0000313" key="2">
    <source>
        <dbReference type="Proteomes" id="UP001497644"/>
    </source>
</evidence>
<name>A0AAV2NLC6_9HYME</name>
<protein>
    <recommendedName>
        <fullName evidence="3">Ribosomal protein L32</fullName>
    </recommendedName>
</protein>
<reference evidence="1" key="1">
    <citation type="submission" date="2024-04" db="EMBL/GenBank/DDBJ databases">
        <authorList>
            <consortium name="Molecular Ecology Group"/>
        </authorList>
    </citation>
    <scope>NUCLEOTIDE SEQUENCE</scope>
</reference>
<dbReference type="AlphaFoldDB" id="A0AAV2NLC6"/>
<sequence>MSYRNLSLKIQKMEMMKPLKTFKKNKLKRFSTFAKTKEQRKFETTGKIRSIRRSRKSILSCEIKAKDIPRSNIWFRYQELEESNG</sequence>